<keyword evidence="2" id="KW-0812">Transmembrane</keyword>
<keyword evidence="2" id="KW-0472">Membrane</keyword>
<dbReference type="AlphaFoldDB" id="A0A843UEZ0"/>
<evidence type="ECO:0000256" key="2">
    <source>
        <dbReference type="SAM" id="Phobius"/>
    </source>
</evidence>
<sequence>MQLREYVDDTEDYINIQLDNHRNQLIQLELFLSSGTVSISFYSLVTGIFGSHHFRTSKHLNLPIDNWFCTAQRSCWVMNPWRFMFTGTVPSRTDAEELVYMQVD</sequence>
<evidence type="ECO:0000313" key="4">
    <source>
        <dbReference type="Proteomes" id="UP000652761"/>
    </source>
</evidence>
<feature type="non-terminal residue" evidence="3">
    <location>
        <position position="1"/>
    </location>
</feature>
<reference evidence="3" key="1">
    <citation type="submission" date="2017-07" db="EMBL/GenBank/DDBJ databases">
        <title>Taro Niue Genome Assembly and Annotation.</title>
        <authorList>
            <person name="Atibalentja N."/>
            <person name="Keating K."/>
            <person name="Fields C.J."/>
        </authorList>
    </citation>
    <scope>NUCLEOTIDE SEQUENCE</scope>
    <source>
        <strain evidence="3">Niue_2</strain>
        <tissue evidence="3">Leaf</tissue>
    </source>
</reference>
<comment type="similarity">
    <text evidence="1">Belongs to the CorA metal ion transporter (MIT) (TC 1.A.35.5) family.</text>
</comment>
<keyword evidence="4" id="KW-1185">Reference proteome</keyword>
<dbReference type="PANTHER" id="PTHR13890">
    <property type="entry name" value="RNA SPLICING PROTEIN MRS2, MITOCHONDRIAL"/>
    <property type="match status" value="1"/>
</dbReference>
<dbReference type="GO" id="GO:0015095">
    <property type="term" value="F:magnesium ion transmembrane transporter activity"/>
    <property type="evidence" value="ECO:0007669"/>
    <property type="project" value="TreeGrafter"/>
</dbReference>
<protein>
    <submittedName>
        <fullName evidence="3">Uncharacterized protein</fullName>
    </submittedName>
</protein>
<feature type="transmembrane region" description="Helical" evidence="2">
    <location>
        <begin position="30"/>
        <end position="50"/>
    </location>
</feature>
<accession>A0A843UEZ0</accession>
<proteinExistence type="inferred from homology"/>
<evidence type="ECO:0000313" key="3">
    <source>
        <dbReference type="EMBL" id="MQL80757.1"/>
    </source>
</evidence>
<dbReference type="Gene3D" id="1.20.58.340">
    <property type="entry name" value="Magnesium transport protein CorA, transmembrane region"/>
    <property type="match status" value="1"/>
</dbReference>
<name>A0A843UEZ0_COLES</name>
<comment type="caution">
    <text evidence="3">The sequence shown here is derived from an EMBL/GenBank/DDBJ whole genome shotgun (WGS) entry which is preliminary data.</text>
</comment>
<dbReference type="EMBL" id="NMUH01000524">
    <property type="protein sequence ID" value="MQL80757.1"/>
    <property type="molecule type" value="Genomic_DNA"/>
</dbReference>
<evidence type="ECO:0000256" key="1">
    <source>
        <dbReference type="ARBA" id="ARBA00007535"/>
    </source>
</evidence>
<dbReference type="PANTHER" id="PTHR13890:SF31">
    <property type="entry name" value="MAGNESIUM TRANSPORTER MRS2-2-RELATED"/>
    <property type="match status" value="1"/>
</dbReference>
<dbReference type="InterPro" id="IPR039204">
    <property type="entry name" value="MRS2-like"/>
</dbReference>
<keyword evidence="2" id="KW-1133">Transmembrane helix</keyword>
<dbReference type="Proteomes" id="UP000652761">
    <property type="component" value="Unassembled WGS sequence"/>
</dbReference>
<gene>
    <name evidence="3" type="ORF">Taro_013208</name>
</gene>
<dbReference type="OrthoDB" id="10251508at2759"/>
<organism evidence="3 4">
    <name type="scientific">Colocasia esculenta</name>
    <name type="common">Wild taro</name>
    <name type="synonym">Arum esculentum</name>
    <dbReference type="NCBI Taxonomy" id="4460"/>
    <lineage>
        <taxon>Eukaryota</taxon>
        <taxon>Viridiplantae</taxon>
        <taxon>Streptophyta</taxon>
        <taxon>Embryophyta</taxon>
        <taxon>Tracheophyta</taxon>
        <taxon>Spermatophyta</taxon>
        <taxon>Magnoliopsida</taxon>
        <taxon>Liliopsida</taxon>
        <taxon>Araceae</taxon>
        <taxon>Aroideae</taxon>
        <taxon>Colocasieae</taxon>
        <taxon>Colocasia</taxon>
    </lineage>
</organism>